<evidence type="ECO:0008006" key="3">
    <source>
        <dbReference type="Google" id="ProtNLM"/>
    </source>
</evidence>
<sequence length="167" mass="18488">MRFPNEPPPIAPDEPASAVSYSAAQEALARCREYRKLHGLYGVVEPALGRIMLEVGAVGALTMPAALGGRIREQLRDRDRHGPIIGHPRSGRWTFLTDHADDSIQDMTILGELFHRGATLAMPGTRIVLPSPADERTGYRVWIDAPTDDTRPTLTEVVTLTRTYRYA</sequence>
<dbReference type="EMBL" id="LWGR01000021">
    <property type="protein sequence ID" value="KZM69257.1"/>
    <property type="molecule type" value="Genomic_DNA"/>
</dbReference>
<accession>A0A164IAU5</accession>
<evidence type="ECO:0000313" key="1">
    <source>
        <dbReference type="EMBL" id="KZM69257.1"/>
    </source>
</evidence>
<organism evidence="1 2">
    <name type="scientific">Nocardia terpenica</name>
    <dbReference type="NCBI Taxonomy" id="455432"/>
    <lineage>
        <taxon>Bacteria</taxon>
        <taxon>Bacillati</taxon>
        <taxon>Actinomycetota</taxon>
        <taxon>Actinomycetes</taxon>
        <taxon>Mycobacteriales</taxon>
        <taxon>Nocardiaceae</taxon>
        <taxon>Nocardia</taxon>
    </lineage>
</organism>
<name>A0A164IAU5_9NOCA</name>
<keyword evidence="2" id="KW-1185">Reference proteome</keyword>
<comment type="caution">
    <text evidence="1">The sequence shown here is derived from an EMBL/GenBank/DDBJ whole genome shotgun (WGS) entry which is preliminary data.</text>
</comment>
<proteinExistence type="predicted"/>
<dbReference type="STRING" id="455432.AWN90_08875"/>
<reference evidence="1 2" key="1">
    <citation type="submission" date="2016-04" db="EMBL/GenBank/DDBJ databases">
        <authorList>
            <person name="Evans L.H."/>
            <person name="Alamgir A."/>
            <person name="Owens N."/>
            <person name="Weber N.D."/>
            <person name="Virtaneva K."/>
            <person name="Barbian K."/>
            <person name="Babar A."/>
            <person name="Rosenke K."/>
        </authorList>
    </citation>
    <scope>NUCLEOTIDE SEQUENCE [LARGE SCALE GENOMIC DNA]</scope>
    <source>
        <strain evidence="1 2">IFM 0406</strain>
    </source>
</reference>
<dbReference type="OrthoDB" id="4546644at2"/>
<gene>
    <name evidence="1" type="ORF">AWN90_08875</name>
</gene>
<evidence type="ECO:0000313" key="2">
    <source>
        <dbReference type="Proteomes" id="UP000076512"/>
    </source>
</evidence>
<dbReference type="AlphaFoldDB" id="A0A164IAU5"/>
<protein>
    <recommendedName>
        <fullName evidence="3">DNA-directed RNA polymerase subunit beta</fullName>
    </recommendedName>
</protein>
<dbReference type="Proteomes" id="UP000076512">
    <property type="component" value="Unassembled WGS sequence"/>
</dbReference>